<evidence type="ECO:0000259" key="4">
    <source>
        <dbReference type="Pfam" id="PF00294"/>
    </source>
</evidence>
<dbReference type="OrthoDB" id="9795789at2"/>
<comment type="similarity">
    <text evidence="1">Belongs to the carbohydrate kinase PfkB family.</text>
</comment>
<proteinExistence type="inferred from homology"/>
<dbReference type="GO" id="GO:0016301">
    <property type="term" value="F:kinase activity"/>
    <property type="evidence" value="ECO:0007669"/>
    <property type="project" value="UniProtKB-KW"/>
</dbReference>
<evidence type="ECO:0000256" key="3">
    <source>
        <dbReference type="ARBA" id="ARBA00022777"/>
    </source>
</evidence>
<protein>
    <submittedName>
        <fullName evidence="5">Ribokinase</fullName>
    </submittedName>
</protein>
<name>A0A1W2G0D1_KIBAR</name>
<evidence type="ECO:0000313" key="6">
    <source>
        <dbReference type="Proteomes" id="UP000192674"/>
    </source>
</evidence>
<dbReference type="SUPFAM" id="SSF53613">
    <property type="entry name" value="Ribokinase-like"/>
    <property type="match status" value="1"/>
</dbReference>
<dbReference type="PROSITE" id="PS00584">
    <property type="entry name" value="PFKB_KINASES_2"/>
    <property type="match status" value="1"/>
</dbReference>
<dbReference type="InterPro" id="IPR052700">
    <property type="entry name" value="Carb_kinase_PfkB-like"/>
</dbReference>
<reference evidence="5 6" key="1">
    <citation type="submission" date="2017-04" db="EMBL/GenBank/DDBJ databases">
        <authorList>
            <person name="Afonso C.L."/>
            <person name="Miller P.J."/>
            <person name="Scott M.A."/>
            <person name="Spackman E."/>
            <person name="Goraichik I."/>
            <person name="Dimitrov K.M."/>
            <person name="Suarez D.L."/>
            <person name="Swayne D.E."/>
        </authorList>
    </citation>
    <scope>NUCLEOTIDE SEQUENCE [LARGE SCALE GENOMIC DNA]</scope>
    <source>
        <strain evidence="5 6">DSM 43828</strain>
    </source>
</reference>
<dbReference type="InterPro" id="IPR002173">
    <property type="entry name" value="Carboh/pur_kinase_PfkB_CS"/>
</dbReference>
<accession>A0A1W2G0D1</accession>
<dbReference type="InterPro" id="IPR011611">
    <property type="entry name" value="PfkB_dom"/>
</dbReference>
<keyword evidence="6" id="KW-1185">Reference proteome</keyword>
<evidence type="ECO:0000256" key="2">
    <source>
        <dbReference type="ARBA" id="ARBA00022679"/>
    </source>
</evidence>
<feature type="domain" description="Carbohydrate kinase PfkB" evidence="4">
    <location>
        <begin position="4"/>
        <end position="283"/>
    </location>
</feature>
<dbReference type="EMBL" id="FWXV01000029">
    <property type="protein sequence ID" value="SMD27573.1"/>
    <property type="molecule type" value="Genomic_DNA"/>
</dbReference>
<dbReference type="InterPro" id="IPR029056">
    <property type="entry name" value="Ribokinase-like"/>
</dbReference>
<organism evidence="5 6">
    <name type="scientific">Kibdelosporangium aridum</name>
    <dbReference type="NCBI Taxonomy" id="2030"/>
    <lineage>
        <taxon>Bacteria</taxon>
        <taxon>Bacillati</taxon>
        <taxon>Actinomycetota</taxon>
        <taxon>Actinomycetes</taxon>
        <taxon>Pseudonocardiales</taxon>
        <taxon>Pseudonocardiaceae</taxon>
        <taxon>Kibdelosporangium</taxon>
    </lineage>
</organism>
<gene>
    <name evidence="5" type="ORF">SAMN05661093_11181</name>
</gene>
<dbReference type="AlphaFoldDB" id="A0A1W2G0D1"/>
<dbReference type="Pfam" id="PF00294">
    <property type="entry name" value="PfkB"/>
    <property type="match status" value="1"/>
</dbReference>
<keyword evidence="2" id="KW-0808">Transferase</keyword>
<dbReference type="Gene3D" id="3.40.1190.20">
    <property type="match status" value="1"/>
</dbReference>
<dbReference type="PANTHER" id="PTHR43320:SF2">
    <property type="entry name" value="2-DEHYDRO-3-DEOXYGLUCONOKINASE_2-DEHYDRO-3-DEOXYGALACTONOKINASE"/>
    <property type="match status" value="1"/>
</dbReference>
<sequence>MSSRVAVVGYASMDHSMECDEFRAAAGTTLIKRRLSDPWPGIGGIAHAARGLAAAGHEVHAITWVGDDEPGKEYMDRLSAYGVNISGISTDSIRTPSCYLFYGPDGETVVVYDPGDRAAGNLTATQREIVESCDWVCLMVGPRPANLEVLDLLTDSQELAWGVKGDPDAYSPGVVHRILARASVVSFSARERVFLDRIVAPRTLLERTRPNALLAETHGPAGVRIWRGDLHDMVPCTEIDAVDTTGAGDMFFAGMVASLLEHPDETRQAAERGVEAATAMLLERLPVNG</sequence>
<dbReference type="PANTHER" id="PTHR43320">
    <property type="entry name" value="SUGAR KINASE"/>
    <property type="match status" value="1"/>
</dbReference>
<evidence type="ECO:0000256" key="1">
    <source>
        <dbReference type="ARBA" id="ARBA00010688"/>
    </source>
</evidence>
<dbReference type="RefSeq" id="WP_084435069.1">
    <property type="nucleotide sequence ID" value="NZ_FWXV01000029.1"/>
</dbReference>
<dbReference type="Proteomes" id="UP000192674">
    <property type="component" value="Unassembled WGS sequence"/>
</dbReference>
<keyword evidence="3 5" id="KW-0418">Kinase</keyword>
<evidence type="ECO:0000313" key="5">
    <source>
        <dbReference type="EMBL" id="SMD27573.1"/>
    </source>
</evidence>